<feature type="region of interest" description="Disordered" evidence="1">
    <location>
        <begin position="83"/>
        <end position="120"/>
    </location>
</feature>
<evidence type="ECO:0000313" key="3">
    <source>
        <dbReference type="EMBL" id="PSR27851.1"/>
    </source>
</evidence>
<keyword evidence="2" id="KW-1133">Transmembrane helix</keyword>
<evidence type="ECO:0000313" key="4">
    <source>
        <dbReference type="Proteomes" id="UP000242705"/>
    </source>
</evidence>
<comment type="caution">
    <text evidence="3">The sequence shown here is derived from an EMBL/GenBank/DDBJ whole genome shotgun (WGS) entry which is preliminary data.</text>
</comment>
<organism evidence="3 4">
    <name type="scientific">Sulfobacillus thermosulfidooxidans</name>
    <dbReference type="NCBI Taxonomy" id="28034"/>
    <lineage>
        <taxon>Bacteria</taxon>
        <taxon>Bacillati</taxon>
        <taxon>Bacillota</taxon>
        <taxon>Clostridia</taxon>
        <taxon>Eubacteriales</taxon>
        <taxon>Clostridiales Family XVII. Incertae Sedis</taxon>
        <taxon>Sulfobacillus</taxon>
    </lineage>
</organism>
<proteinExistence type="predicted"/>
<dbReference type="AlphaFoldDB" id="A0A2T2X035"/>
<feature type="transmembrane region" description="Helical" evidence="2">
    <location>
        <begin position="63"/>
        <end position="84"/>
    </location>
</feature>
<sequence>MLHQFLTFFGSGAGVIHDGLLVAALVAYGLGTKHLWINGRWEARGLYGLGGILLIYYEVHMMWLWFVLGFVAIVVAMGLSSGSYGSYPRRDQARSPGQVDSKRDIVPPTKYPSNSDRERP</sequence>
<dbReference type="Proteomes" id="UP000242705">
    <property type="component" value="Unassembled WGS sequence"/>
</dbReference>
<name>A0A2T2X035_SULTH</name>
<reference evidence="3 4" key="1">
    <citation type="journal article" date="2014" name="BMC Genomics">
        <title>Comparison of environmental and isolate Sulfobacillus genomes reveals diverse carbon, sulfur, nitrogen, and hydrogen metabolisms.</title>
        <authorList>
            <person name="Justice N.B."/>
            <person name="Norman A."/>
            <person name="Brown C.T."/>
            <person name="Singh A."/>
            <person name="Thomas B.C."/>
            <person name="Banfield J.F."/>
        </authorList>
    </citation>
    <scope>NUCLEOTIDE SEQUENCE [LARGE SCALE GENOMIC DNA]</scope>
    <source>
        <strain evidence="3">AMDSBA5</strain>
    </source>
</reference>
<feature type="transmembrane region" description="Helical" evidence="2">
    <location>
        <begin position="6"/>
        <end position="29"/>
    </location>
</feature>
<evidence type="ECO:0000256" key="1">
    <source>
        <dbReference type="SAM" id="MobiDB-lite"/>
    </source>
</evidence>
<keyword evidence="2" id="KW-0472">Membrane</keyword>
<dbReference type="EMBL" id="PXYX01000010">
    <property type="protein sequence ID" value="PSR27851.1"/>
    <property type="molecule type" value="Genomic_DNA"/>
</dbReference>
<evidence type="ECO:0000256" key="2">
    <source>
        <dbReference type="SAM" id="Phobius"/>
    </source>
</evidence>
<protein>
    <submittedName>
        <fullName evidence="3">Uncharacterized protein</fullName>
    </submittedName>
</protein>
<gene>
    <name evidence="3" type="ORF">C7B47_07095</name>
</gene>
<keyword evidence="2" id="KW-0812">Transmembrane</keyword>
<accession>A0A2T2X035</accession>